<feature type="transmembrane region" description="Helical" evidence="1">
    <location>
        <begin position="273"/>
        <end position="293"/>
    </location>
</feature>
<sequence length="411" mass="45630">MIKRKLFLPYIFHLILYLYFIMFAFIIDTPTNILNGMINIVLSPDILITDYMVIGGIGATLVNVAITSSACVFLLILNGIKPNGATLMSLWLIGGFSFFGKNIINIWPIMFGVFLYSKYQKEPFLNYTLVTLLATTLSPTINQIRYISNLNPFISTTLGFLISVFMGFILPPISSHCIKAHKGYNLYNIGFAGGLIAMFLMSFLRAKGLEFENTLYWYTGNDTILVIFMFIISIYFIALAFIYGDNPVQKLKLINKQSGILVSDFFIMYKESTYLNVGILSLLSTILLLILGADFNGPTIGSIFTIIGFGFFGKHFKNVWPIILGAILGSFVYSKPITSPNIIISVLLSTGLAPIAGMFGPLWGIISGFLHIMLVTNLVYLHGGLNLYNNGLSCGFVAVIIIPIITIFKKE</sequence>
<dbReference type="InterPro" id="IPR011470">
    <property type="entry name" value="DUF1576"/>
</dbReference>
<keyword evidence="3" id="KW-1185">Reference proteome</keyword>
<feature type="transmembrane region" description="Helical" evidence="1">
    <location>
        <begin position="61"/>
        <end position="80"/>
    </location>
</feature>
<evidence type="ECO:0000313" key="2">
    <source>
        <dbReference type="EMBL" id="CUN63786.1"/>
    </source>
</evidence>
<reference evidence="2 3" key="1">
    <citation type="submission" date="2015-09" db="EMBL/GenBank/DDBJ databases">
        <authorList>
            <consortium name="Pathogen Informatics"/>
            <person name="Wu L."/>
            <person name="Ma J."/>
        </authorList>
    </citation>
    <scope>NUCLEOTIDE SEQUENCE [LARGE SCALE GENOMIC DNA]</scope>
    <source>
        <strain evidence="2 3">2789STDY5834858</strain>
    </source>
</reference>
<gene>
    <name evidence="2" type="ORF">ERS852473_00707</name>
</gene>
<accession>A0ABP2AN67</accession>
<dbReference type="EMBL" id="CYZR01000002">
    <property type="protein sequence ID" value="CUN63786.1"/>
    <property type="molecule type" value="Genomic_DNA"/>
</dbReference>
<comment type="caution">
    <text evidence="2">The sequence shown here is derived from an EMBL/GenBank/DDBJ whole genome shotgun (WGS) entry which is preliminary data.</text>
</comment>
<name>A0ABP2AN67_SARVE</name>
<feature type="transmembrane region" description="Helical" evidence="1">
    <location>
        <begin position="92"/>
        <end position="117"/>
    </location>
</feature>
<organism evidence="2 3">
    <name type="scientific">Sarcina ventriculi</name>
    <name type="common">Clostridium ventriculi</name>
    <dbReference type="NCBI Taxonomy" id="1267"/>
    <lineage>
        <taxon>Bacteria</taxon>
        <taxon>Bacillati</taxon>
        <taxon>Bacillota</taxon>
        <taxon>Clostridia</taxon>
        <taxon>Eubacteriales</taxon>
        <taxon>Clostridiaceae</taxon>
        <taxon>Sarcina</taxon>
    </lineage>
</organism>
<feature type="transmembrane region" description="Helical" evidence="1">
    <location>
        <begin position="185"/>
        <end position="204"/>
    </location>
</feature>
<keyword evidence="1" id="KW-0472">Membrane</keyword>
<dbReference type="Proteomes" id="UP000095488">
    <property type="component" value="Unassembled WGS sequence"/>
</dbReference>
<feature type="transmembrane region" description="Helical" evidence="1">
    <location>
        <begin position="362"/>
        <end position="380"/>
    </location>
</feature>
<proteinExistence type="predicted"/>
<keyword evidence="1" id="KW-0812">Transmembrane</keyword>
<feature type="transmembrane region" description="Helical" evidence="1">
    <location>
        <begin position="299"/>
        <end position="316"/>
    </location>
</feature>
<evidence type="ECO:0000313" key="3">
    <source>
        <dbReference type="Proteomes" id="UP000095488"/>
    </source>
</evidence>
<feature type="transmembrane region" description="Helical" evidence="1">
    <location>
        <begin position="7"/>
        <end position="27"/>
    </location>
</feature>
<dbReference type="Pfam" id="PF07613">
    <property type="entry name" value="DUF1576"/>
    <property type="match status" value="2"/>
</dbReference>
<dbReference type="RefSeq" id="WP_055257695.1">
    <property type="nucleotide sequence ID" value="NZ_CABIXL010000002.1"/>
</dbReference>
<keyword evidence="1" id="KW-1133">Transmembrane helix</keyword>
<feature type="transmembrane region" description="Helical" evidence="1">
    <location>
        <begin position="387"/>
        <end position="408"/>
    </location>
</feature>
<protein>
    <submittedName>
        <fullName evidence="2">Protein of uncharacterized function (DUF1576)</fullName>
    </submittedName>
</protein>
<feature type="transmembrane region" description="Helical" evidence="1">
    <location>
        <begin position="224"/>
        <end position="243"/>
    </location>
</feature>
<feature type="transmembrane region" description="Helical" evidence="1">
    <location>
        <begin position="153"/>
        <end position="173"/>
    </location>
</feature>
<evidence type="ECO:0000256" key="1">
    <source>
        <dbReference type="SAM" id="Phobius"/>
    </source>
</evidence>